<dbReference type="PANTHER" id="PTHR13038">
    <property type="entry name" value="APG9 AUTOPHAGY 9"/>
    <property type="match status" value="1"/>
</dbReference>
<evidence type="ECO:0000256" key="9">
    <source>
        <dbReference type="ARBA" id="ARBA00022989"/>
    </source>
</evidence>
<evidence type="ECO:0000313" key="22">
    <source>
        <dbReference type="Proteomes" id="UP000245771"/>
    </source>
</evidence>
<evidence type="ECO:0000256" key="11">
    <source>
        <dbReference type="ARBA" id="ARBA00023034"/>
    </source>
</evidence>
<comment type="catalytic activity">
    <reaction evidence="15">
        <text>a 1,2-diacyl-sn-glycero-3-phospho-L-serine(in) = a 1,2-diacyl-sn-glycero-3-phospho-L-serine(out)</text>
        <dbReference type="Rhea" id="RHEA:38663"/>
        <dbReference type="ChEBI" id="CHEBI:57262"/>
    </reaction>
</comment>
<evidence type="ECO:0000313" key="21">
    <source>
        <dbReference type="EMBL" id="PWN34396.1"/>
    </source>
</evidence>
<dbReference type="GO" id="GO:0006869">
    <property type="term" value="P:lipid transport"/>
    <property type="evidence" value="ECO:0007669"/>
    <property type="project" value="UniProtKB-KW"/>
</dbReference>
<dbReference type="GO" id="GO:0000139">
    <property type="term" value="C:Golgi membrane"/>
    <property type="evidence" value="ECO:0007669"/>
    <property type="project" value="UniProtKB-SubCell"/>
</dbReference>
<dbReference type="GO" id="GO:0034727">
    <property type="term" value="P:piecemeal microautophagy of the nucleus"/>
    <property type="evidence" value="ECO:0007669"/>
    <property type="project" value="TreeGrafter"/>
</dbReference>
<evidence type="ECO:0000256" key="8">
    <source>
        <dbReference type="ARBA" id="ARBA00022692"/>
    </source>
</evidence>
<keyword evidence="11" id="KW-0333">Golgi apparatus</keyword>
<evidence type="ECO:0000256" key="15">
    <source>
        <dbReference type="ARBA" id="ARBA00024479"/>
    </source>
</evidence>
<dbReference type="GeneID" id="37018412"/>
<dbReference type="FunCoup" id="A0A316VA70">
    <property type="interactions" value="241"/>
</dbReference>
<feature type="transmembrane region" description="Helical" evidence="19">
    <location>
        <begin position="313"/>
        <end position="337"/>
    </location>
</feature>
<evidence type="ECO:0000256" key="7">
    <source>
        <dbReference type="ARBA" id="ARBA00022448"/>
    </source>
</evidence>
<feature type="region of interest" description="Disordered" evidence="20">
    <location>
        <begin position="1"/>
        <end position="57"/>
    </location>
</feature>
<dbReference type="GO" id="GO:0030659">
    <property type="term" value="C:cytoplasmic vesicle membrane"/>
    <property type="evidence" value="ECO:0007669"/>
    <property type="project" value="UniProtKB-SubCell"/>
</dbReference>
<dbReference type="GO" id="GO:0034045">
    <property type="term" value="C:phagophore assembly site membrane"/>
    <property type="evidence" value="ECO:0007669"/>
    <property type="project" value="UniProtKB-SubCell"/>
</dbReference>
<organism evidence="21 22">
    <name type="scientific">Meira miltonrushii</name>
    <dbReference type="NCBI Taxonomy" id="1280837"/>
    <lineage>
        <taxon>Eukaryota</taxon>
        <taxon>Fungi</taxon>
        <taxon>Dikarya</taxon>
        <taxon>Basidiomycota</taxon>
        <taxon>Ustilaginomycotina</taxon>
        <taxon>Exobasidiomycetes</taxon>
        <taxon>Exobasidiales</taxon>
        <taxon>Brachybasidiaceae</taxon>
        <taxon>Meira</taxon>
    </lineage>
</organism>
<dbReference type="GO" id="GO:0061709">
    <property type="term" value="P:reticulophagy"/>
    <property type="evidence" value="ECO:0007669"/>
    <property type="project" value="TreeGrafter"/>
</dbReference>
<evidence type="ECO:0000256" key="13">
    <source>
        <dbReference type="ARBA" id="ARBA00023136"/>
    </source>
</evidence>
<protein>
    <recommendedName>
        <fullName evidence="6 19">Autophagy-related protein 9</fullName>
    </recommendedName>
</protein>
<dbReference type="GO" id="GO:0034497">
    <property type="term" value="P:protein localization to phagophore assembly site"/>
    <property type="evidence" value="ECO:0007669"/>
    <property type="project" value="TreeGrafter"/>
</dbReference>
<keyword evidence="7 19" id="KW-0813">Transport</keyword>
<dbReference type="Proteomes" id="UP000245771">
    <property type="component" value="Unassembled WGS sequence"/>
</dbReference>
<keyword evidence="9 19" id="KW-1133">Transmembrane helix</keyword>
<comment type="subcellular location">
    <subcellularLocation>
        <location evidence="1">Cytoplasmic vesicle membrane</location>
        <topology evidence="1">Multi-pass membrane protein</topology>
    </subcellularLocation>
    <subcellularLocation>
        <location evidence="2">Endoplasmic reticulum membrane</location>
        <topology evidence="2">Multi-pass membrane protein</topology>
    </subcellularLocation>
    <subcellularLocation>
        <location evidence="4">Golgi apparatus membrane</location>
        <topology evidence="4">Multi-pass membrane protein</topology>
    </subcellularLocation>
    <subcellularLocation>
        <location evidence="3 19">Preautophagosomal structure membrane</location>
        <topology evidence="3 19">Multi-pass membrane protein</topology>
    </subcellularLocation>
</comment>
<evidence type="ECO:0000256" key="20">
    <source>
        <dbReference type="SAM" id="MobiDB-lite"/>
    </source>
</evidence>
<dbReference type="InterPro" id="IPR007241">
    <property type="entry name" value="Autophagy-rel_prot_9"/>
</dbReference>
<dbReference type="GO" id="GO:0005776">
    <property type="term" value="C:autophagosome"/>
    <property type="evidence" value="ECO:0007669"/>
    <property type="project" value="TreeGrafter"/>
</dbReference>
<evidence type="ECO:0000256" key="12">
    <source>
        <dbReference type="ARBA" id="ARBA00023055"/>
    </source>
</evidence>
<dbReference type="EMBL" id="KZ819604">
    <property type="protein sequence ID" value="PWN34396.1"/>
    <property type="molecule type" value="Genomic_DNA"/>
</dbReference>
<keyword evidence="13 19" id="KW-0472">Membrane</keyword>
<reference evidence="21 22" key="1">
    <citation type="journal article" date="2018" name="Mol. Biol. Evol.">
        <title>Broad Genomic Sampling Reveals a Smut Pathogenic Ancestry of the Fungal Clade Ustilaginomycotina.</title>
        <authorList>
            <person name="Kijpornyongpan T."/>
            <person name="Mondo S.J."/>
            <person name="Barry K."/>
            <person name="Sandor L."/>
            <person name="Lee J."/>
            <person name="Lipzen A."/>
            <person name="Pangilinan J."/>
            <person name="LaButti K."/>
            <person name="Hainaut M."/>
            <person name="Henrissat B."/>
            <person name="Grigoriev I.V."/>
            <person name="Spatafora J.W."/>
            <person name="Aime M.C."/>
        </authorList>
    </citation>
    <scope>NUCLEOTIDE SEQUENCE [LARGE SCALE GENOMIC DNA]</scope>
    <source>
        <strain evidence="21 22">MCA 3882</strain>
    </source>
</reference>
<feature type="transmembrane region" description="Helical" evidence="19">
    <location>
        <begin position="436"/>
        <end position="454"/>
    </location>
</feature>
<accession>A0A316VA70</accession>
<evidence type="ECO:0000256" key="6">
    <source>
        <dbReference type="ARBA" id="ARBA00018074"/>
    </source>
</evidence>
<name>A0A316VA70_9BASI</name>
<keyword evidence="12 19" id="KW-0445">Lipid transport</keyword>
<keyword evidence="22" id="KW-1185">Reference proteome</keyword>
<evidence type="ECO:0000256" key="19">
    <source>
        <dbReference type="RuleBase" id="RU364027"/>
    </source>
</evidence>
<feature type="compositionally biased region" description="Basic and acidic residues" evidence="20">
    <location>
        <begin position="34"/>
        <end position="43"/>
    </location>
</feature>
<evidence type="ECO:0000256" key="4">
    <source>
        <dbReference type="ARBA" id="ARBA00004653"/>
    </source>
</evidence>
<evidence type="ECO:0000256" key="17">
    <source>
        <dbReference type="ARBA" id="ARBA00024621"/>
    </source>
</evidence>
<dbReference type="Pfam" id="PF04109">
    <property type="entry name" value="ATG9"/>
    <property type="match status" value="1"/>
</dbReference>
<comment type="function">
    <text evidence="19">Phospholipid scramblase involved in autophagy. Cycles between the preautophagosomal structure/phagophore assembly site (PAS) and the cytoplasmic vesicle pool and supplies membrane for the growing autophagosome. Lipid scramblase activity plays a key role in preautophagosomal structure/phagophore assembly by distributing the phospholipids that arrive through ATG2 from the cytoplasmic to the luminal leaflet of the bilayer, thereby driving autophagosomal membrane expansion.</text>
</comment>
<dbReference type="PANTHER" id="PTHR13038:SF10">
    <property type="entry name" value="AUTOPHAGY-RELATED PROTEIN 9"/>
    <property type="match status" value="1"/>
</dbReference>
<evidence type="ECO:0000256" key="2">
    <source>
        <dbReference type="ARBA" id="ARBA00004477"/>
    </source>
</evidence>
<feature type="transmembrane region" description="Helical" evidence="19">
    <location>
        <begin position="396"/>
        <end position="416"/>
    </location>
</feature>
<sequence length="600" mass="68993">MGSPRASTPSSSASRRRHERDRGLFSQIRRKIQKGADRIRAQDGVEDTANGSSGHPVRRLNAKDRALWKWGTLENMDEFLQEVYGYYVGKGLVCILLTKLLNLLTIAFVVGFSTFLVGCVDYSKIKHDGQLSDVVVHQCISRFSGLTVLAFALFVGLYAWQVVRFGLGISKLIAMRDFYTHLLNVPDADVQSISWHDVVSRIAHLRETHPTLSLSSSSNLRPDNSGKLDAHDVANRIMRQENYLVALFNKDVLDISIPIVGLQNRTPELTRTLEWNLTFCLLGFLFDHKGQVRKQFVTERHRKELIEGLKRRFIFMAIVNAVFAPFIVIYLLFYSFFRYFEEYHKNPSSLGARQYTQFARWKFREFNELPHIFRRRCHNSYPYAQRYIDQFPKERIAIIARFVSFVAGSFTAVLLLASVLDPDLFVHFDITHQRNVLFYIGVFTAILAVSRAMVPDEQQVFEPEVLLRAVIEYTHHLPEHWKGRFHSAEVHSEFGTMYRLKVSIFISELLSVIFTPFILWKSLPRSAPGIIDFFREFTVHVDGLGYVCSFAVFDFKLQGNAKSGKGTGKLPSHHDRLASNQMKMEQSLLGFRAANPNWHP</sequence>
<dbReference type="InParanoid" id="A0A316VA70"/>
<keyword evidence="10 19" id="KW-0072">Autophagy</keyword>
<evidence type="ECO:0000256" key="16">
    <source>
        <dbReference type="ARBA" id="ARBA00024615"/>
    </source>
</evidence>
<dbReference type="AlphaFoldDB" id="A0A316VA70"/>
<comment type="catalytic activity">
    <reaction evidence="18">
        <text>a 1,2-diacyl-sn-glycero-3-phosphocholine(in) = a 1,2-diacyl-sn-glycero-3-phosphocholine(out)</text>
        <dbReference type="Rhea" id="RHEA:38571"/>
        <dbReference type="ChEBI" id="CHEBI:57643"/>
    </reaction>
</comment>
<dbReference type="GO" id="GO:0000422">
    <property type="term" value="P:autophagy of mitochondrion"/>
    <property type="evidence" value="ECO:0007669"/>
    <property type="project" value="TreeGrafter"/>
</dbReference>
<dbReference type="OrthoDB" id="2020634at2759"/>
<keyword evidence="14" id="KW-0968">Cytoplasmic vesicle</keyword>
<comment type="similarity">
    <text evidence="5 19">Belongs to the ATG9 family.</text>
</comment>
<evidence type="ECO:0000256" key="18">
    <source>
        <dbReference type="ARBA" id="ARBA00024631"/>
    </source>
</evidence>
<comment type="catalytic activity">
    <reaction evidence="17">
        <text>a 1,2-diacyl-sn-glycero-3-phospho-(1D-myo-inositol-3-phosphate)(in) = a 1,2-diacyl-sn-glycero-3-phospho-(1D-myo-inositol-3-phosphate)(out)</text>
        <dbReference type="Rhea" id="RHEA:67920"/>
        <dbReference type="ChEBI" id="CHEBI:58088"/>
    </reaction>
</comment>
<feature type="transmembrane region" description="Helical" evidence="19">
    <location>
        <begin position="100"/>
        <end position="123"/>
    </location>
</feature>
<evidence type="ECO:0000256" key="14">
    <source>
        <dbReference type="ARBA" id="ARBA00023329"/>
    </source>
</evidence>
<proteinExistence type="inferred from homology"/>
<feature type="non-terminal residue" evidence="21">
    <location>
        <position position="600"/>
    </location>
</feature>
<comment type="catalytic activity">
    <reaction evidence="16">
        <text>a 1,2-diacyl-sn-glycero-3-phosphoethanolamine(in) = a 1,2-diacyl-sn-glycero-3-phosphoethanolamine(out)</text>
        <dbReference type="Rhea" id="RHEA:38895"/>
        <dbReference type="ChEBI" id="CHEBI:64612"/>
    </reaction>
</comment>
<dbReference type="GO" id="GO:0005789">
    <property type="term" value="C:endoplasmic reticulum membrane"/>
    <property type="evidence" value="ECO:0007669"/>
    <property type="project" value="UniProtKB-SubCell"/>
</dbReference>
<evidence type="ECO:0000256" key="1">
    <source>
        <dbReference type="ARBA" id="ARBA00004439"/>
    </source>
</evidence>
<dbReference type="STRING" id="1280837.A0A316VA70"/>
<keyword evidence="8 19" id="KW-0812">Transmembrane</keyword>
<dbReference type="RefSeq" id="XP_025354698.1">
    <property type="nucleotide sequence ID" value="XM_025496631.1"/>
</dbReference>
<feature type="transmembrane region" description="Helical" evidence="19">
    <location>
        <begin position="502"/>
        <end position="520"/>
    </location>
</feature>
<feature type="compositionally biased region" description="Low complexity" evidence="20">
    <location>
        <begin position="1"/>
        <end position="13"/>
    </location>
</feature>
<evidence type="ECO:0000256" key="5">
    <source>
        <dbReference type="ARBA" id="ARBA00006185"/>
    </source>
</evidence>
<gene>
    <name evidence="21" type="ORF">FA14DRAFT_124220</name>
</gene>
<feature type="transmembrane region" description="Helical" evidence="19">
    <location>
        <begin position="143"/>
        <end position="167"/>
    </location>
</feature>
<evidence type="ECO:0000256" key="10">
    <source>
        <dbReference type="ARBA" id="ARBA00023006"/>
    </source>
</evidence>
<evidence type="ECO:0000256" key="3">
    <source>
        <dbReference type="ARBA" id="ARBA00004511"/>
    </source>
</evidence>